<gene>
    <name evidence="3" type="ORF">BOTBODRAFT_218314</name>
</gene>
<dbReference type="Pfam" id="PF00722">
    <property type="entry name" value="Glyco_hydro_16"/>
    <property type="match status" value="1"/>
</dbReference>
<dbReference type="AlphaFoldDB" id="A0A067MMX7"/>
<evidence type="ECO:0000259" key="2">
    <source>
        <dbReference type="PROSITE" id="PS51762"/>
    </source>
</evidence>
<name>A0A067MMX7_BOTB1</name>
<dbReference type="HOGENOM" id="CLU_040566_3_0_1"/>
<dbReference type="Gene3D" id="2.60.120.200">
    <property type="match status" value="1"/>
</dbReference>
<sequence length="255" mass="27741">MFITAALIALTSLGLGSDAQSCPCGYRDSNGAVWRESFVSDFTSSYTTAINNWNVQTWGGQRGSYFMQNTAANVYPYNSGVGLKTSAYTGGGTIKVAEIDSKKQNILYGSFRIRATVPSTPGVCFGFFTYQSDTQEADIEILTSDSEYYRTAHYTNQPGLLNGNTDPQAAKTLVLPAGTDFTAFGEHRFDWTPGTTKFYYNNALQTTIAQNAPTQPSTLILNVWSSGDPGWTKGPPTADAVSTVQYIKVRKITIL</sequence>
<organism evidence="3 4">
    <name type="scientific">Botryobasidium botryosum (strain FD-172 SS1)</name>
    <dbReference type="NCBI Taxonomy" id="930990"/>
    <lineage>
        <taxon>Eukaryota</taxon>
        <taxon>Fungi</taxon>
        <taxon>Dikarya</taxon>
        <taxon>Basidiomycota</taxon>
        <taxon>Agaricomycotina</taxon>
        <taxon>Agaricomycetes</taxon>
        <taxon>Cantharellales</taxon>
        <taxon>Botryobasidiaceae</taxon>
        <taxon>Botryobasidium</taxon>
    </lineage>
</organism>
<dbReference type="InterPro" id="IPR013320">
    <property type="entry name" value="ConA-like_dom_sf"/>
</dbReference>
<proteinExistence type="predicted"/>
<keyword evidence="1" id="KW-0732">Signal</keyword>
<dbReference type="STRING" id="930990.A0A067MMX7"/>
<dbReference type="SUPFAM" id="SSF49899">
    <property type="entry name" value="Concanavalin A-like lectins/glucanases"/>
    <property type="match status" value="1"/>
</dbReference>
<dbReference type="OrthoDB" id="25131at2759"/>
<accession>A0A067MMX7</accession>
<evidence type="ECO:0000256" key="1">
    <source>
        <dbReference type="SAM" id="SignalP"/>
    </source>
</evidence>
<dbReference type="Proteomes" id="UP000027195">
    <property type="component" value="Unassembled WGS sequence"/>
</dbReference>
<feature type="chain" id="PRO_5001641407" evidence="1">
    <location>
        <begin position="20"/>
        <end position="255"/>
    </location>
</feature>
<reference evidence="4" key="1">
    <citation type="journal article" date="2014" name="Proc. Natl. Acad. Sci. U.S.A.">
        <title>Extensive sampling of basidiomycete genomes demonstrates inadequacy of the white-rot/brown-rot paradigm for wood decay fungi.</title>
        <authorList>
            <person name="Riley R."/>
            <person name="Salamov A.A."/>
            <person name="Brown D.W."/>
            <person name="Nagy L.G."/>
            <person name="Floudas D."/>
            <person name="Held B.W."/>
            <person name="Levasseur A."/>
            <person name="Lombard V."/>
            <person name="Morin E."/>
            <person name="Otillar R."/>
            <person name="Lindquist E.A."/>
            <person name="Sun H."/>
            <person name="LaButti K.M."/>
            <person name="Schmutz J."/>
            <person name="Jabbour D."/>
            <person name="Luo H."/>
            <person name="Baker S.E."/>
            <person name="Pisabarro A.G."/>
            <person name="Walton J.D."/>
            <person name="Blanchette R.A."/>
            <person name="Henrissat B."/>
            <person name="Martin F."/>
            <person name="Cullen D."/>
            <person name="Hibbett D.S."/>
            <person name="Grigoriev I.V."/>
        </authorList>
    </citation>
    <scope>NUCLEOTIDE SEQUENCE [LARGE SCALE GENOMIC DNA]</scope>
    <source>
        <strain evidence="4">FD-172 SS1</strain>
    </source>
</reference>
<feature type="signal peptide" evidence="1">
    <location>
        <begin position="1"/>
        <end position="19"/>
    </location>
</feature>
<keyword evidence="4" id="KW-1185">Reference proteome</keyword>
<dbReference type="EMBL" id="KL198025">
    <property type="protein sequence ID" value="KDQ16874.1"/>
    <property type="molecule type" value="Genomic_DNA"/>
</dbReference>
<dbReference type="InParanoid" id="A0A067MMX7"/>
<dbReference type="PROSITE" id="PS51762">
    <property type="entry name" value="GH16_2"/>
    <property type="match status" value="1"/>
</dbReference>
<keyword evidence="3" id="KW-0378">Hydrolase</keyword>
<protein>
    <submittedName>
        <fullName evidence="3">Glycoside hydrolase family 16 protein</fullName>
    </submittedName>
</protein>
<feature type="domain" description="GH16" evidence="2">
    <location>
        <begin position="15"/>
        <end position="255"/>
    </location>
</feature>
<dbReference type="InterPro" id="IPR000757">
    <property type="entry name" value="Beta-glucanase-like"/>
</dbReference>
<dbReference type="PANTHER" id="PTHR38121">
    <property type="entry name" value="GH16 DOMAIN-CONTAINING PROTEIN"/>
    <property type="match status" value="1"/>
</dbReference>
<evidence type="ECO:0000313" key="4">
    <source>
        <dbReference type="Proteomes" id="UP000027195"/>
    </source>
</evidence>
<dbReference type="GO" id="GO:0005975">
    <property type="term" value="P:carbohydrate metabolic process"/>
    <property type="evidence" value="ECO:0007669"/>
    <property type="project" value="InterPro"/>
</dbReference>
<evidence type="ECO:0000313" key="3">
    <source>
        <dbReference type="EMBL" id="KDQ16874.1"/>
    </source>
</evidence>
<dbReference type="CDD" id="cd00413">
    <property type="entry name" value="Glyco_hydrolase_16"/>
    <property type="match status" value="1"/>
</dbReference>
<dbReference type="GO" id="GO:0004553">
    <property type="term" value="F:hydrolase activity, hydrolyzing O-glycosyl compounds"/>
    <property type="evidence" value="ECO:0007669"/>
    <property type="project" value="InterPro"/>
</dbReference>